<sequence>MMRRSSWDARLDKRVNIEKLEEQGLIADSMEVRKSLVERVMRGEITPEQSREELKRIQRNAKRNGLKTRNQAWREG</sequence>
<accession>A0A6N2RCR4</accession>
<organism evidence="2">
    <name type="scientific">Citrobacter amalonaticus</name>
    <dbReference type="NCBI Taxonomy" id="35703"/>
    <lineage>
        <taxon>Bacteria</taxon>
        <taxon>Pseudomonadati</taxon>
        <taxon>Pseudomonadota</taxon>
        <taxon>Gammaproteobacteria</taxon>
        <taxon>Enterobacterales</taxon>
        <taxon>Enterobacteriaceae</taxon>
        <taxon>Citrobacter</taxon>
    </lineage>
</organism>
<feature type="compositionally biased region" description="Polar residues" evidence="1">
    <location>
        <begin position="67"/>
        <end position="76"/>
    </location>
</feature>
<evidence type="ECO:0000256" key="1">
    <source>
        <dbReference type="SAM" id="MobiDB-lite"/>
    </source>
</evidence>
<dbReference type="EMBL" id="CACRTI010000001">
    <property type="protein sequence ID" value="VYS78119.1"/>
    <property type="molecule type" value="Genomic_DNA"/>
</dbReference>
<feature type="region of interest" description="Disordered" evidence="1">
    <location>
        <begin position="49"/>
        <end position="76"/>
    </location>
</feature>
<dbReference type="RefSeq" id="WP_136397562.1">
    <property type="nucleotide sequence ID" value="NZ_CACRTI010000001.1"/>
</dbReference>
<protein>
    <submittedName>
        <fullName evidence="2">Uncharacterized protein</fullName>
    </submittedName>
</protein>
<dbReference type="AlphaFoldDB" id="A0A6N2RCR4"/>
<name>A0A6N2RCR4_CITAM</name>
<proteinExistence type="predicted"/>
<feature type="compositionally biased region" description="Basic residues" evidence="1">
    <location>
        <begin position="57"/>
        <end position="66"/>
    </location>
</feature>
<gene>
    <name evidence="2" type="ORF">CALFYP1_00002</name>
</gene>
<reference evidence="2" key="1">
    <citation type="submission" date="2019-11" db="EMBL/GenBank/DDBJ databases">
        <authorList>
            <person name="Feng L."/>
        </authorList>
    </citation>
    <scope>NUCLEOTIDE SEQUENCE</scope>
    <source>
        <strain evidence="2">CAmalonaticusLFYP1</strain>
    </source>
</reference>
<evidence type="ECO:0000313" key="2">
    <source>
        <dbReference type="EMBL" id="VYS78119.1"/>
    </source>
</evidence>